<evidence type="ECO:0000259" key="1">
    <source>
        <dbReference type="Pfam" id="PF01850"/>
    </source>
</evidence>
<gene>
    <name evidence="2" type="ORF">COW98_03080</name>
</gene>
<feature type="domain" description="PIN" evidence="1">
    <location>
        <begin position="4"/>
        <end position="128"/>
    </location>
</feature>
<dbReference type="InterPro" id="IPR052106">
    <property type="entry name" value="PINc/VapC_TA"/>
</dbReference>
<evidence type="ECO:0000313" key="2">
    <source>
        <dbReference type="EMBL" id="PIP62616.1"/>
    </source>
</evidence>
<dbReference type="InterPro" id="IPR002716">
    <property type="entry name" value="PIN_dom"/>
</dbReference>
<dbReference type="Proteomes" id="UP000231021">
    <property type="component" value="Unassembled WGS sequence"/>
</dbReference>
<dbReference type="EMBL" id="PCTB01000057">
    <property type="protein sequence ID" value="PIP62616.1"/>
    <property type="molecule type" value="Genomic_DNA"/>
</dbReference>
<dbReference type="PANTHER" id="PTHR38826:SF5">
    <property type="entry name" value="RIBONUCLEASE VAPC13"/>
    <property type="match status" value="1"/>
</dbReference>
<proteinExistence type="predicted"/>
<dbReference type="Pfam" id="PF01850">
    <property type="entry name" value="PIN"/>
    <property type="match status" value="1"/>
</dbReference>
<accession>A0A2H0BY48</accession>
<evidence type="ECO:0000313" key="3">
    <source>
        <dbReference type="Proteomes" id="UP000231021"/>
    </source>
</evidence>
<dbReference type="SUPFAM" id="SSF88723">
    <property type="entry name" value="PIN domain-like"/>
    <property type="match status" value="1"/>
</dbReference>
<dbReference type="Gene3D" id="3.40.50.1010">
    <property type="entry name" value="5'-nuclease"/>
    <property type="match status" value="1"/>
</dbReference>
<reference evidence="2 3" key="1">
    <citation type="submission" date="2017-09" db="EMBL/GenBank/DDBJ databases">
        <title>Depth-based differentiation of microbial function through sediment-hosted aquifers and enrichment of novel symbionts in the deep terrestrial subsurface.</title>
        <authorList>
            <person name="Probst A.J."/>
            <person name="Ladd B."/>
            <person name="Jarett J.K."/>
            <person name="Geller-Mcgrath D.E."/>
            <person name="Sieber C.M."/>
            <person name="Emerson J.B."/>
            <person name="Anantharaman K."/>
            <person name="Thomas B.C."/>
            <person name="Malmstrom R."/>
            <person name="Stieglmeier M."/>
            <person name="Klingl A."/>
            <person name="Woyke T."/>
            <person name="Ryan C.M."/>
            <person name="Banfield J.F."/>
        </authorList>
    </citation>
    <scope>NUCLEOTIDE SEQUENCE [LARGE SCALE GENOMIC DNA]</scope>
    <source>
        <strain evidence="2">CG22_combo_CG10-13_8_21_14_all_35_9</strain>
    </source>
</reference>
<comment type="caution">
    <text evidence="2">The sequence shown here is derived from an EMBL/GenBank/DDBJ whole genome shotgun (WGS) entry which is preliminary data.</text>
</comment>
<protein>
    <recommendedName>
        <fullName evidence="1">PIN domain-containing protein</fullName>
    </recommendedName>
</protein>
<dbReference type="PANTHER" id="PTHR38826">
    <property type="entry name" value="RIBONUCLEASE VAPC13"/>
    <property type="match status" value="1"/>
</dbReference>
<dbReference type="InterPro" id="IPR029060">
    <property type="entry name" value="PIN-like_dom_sf"/>
</dbReference>
<name>A0A2H0BY48_9BACT</name>
<dbReference type="AlphaFoldDB" id="A0A2H0BY48"/>
<organism evidence="2 3">
    <name type="scientific">Candidatus Roizmanbacteria bacterium CG22_combo_CG10-13_8_21_14_all_35_9</name>
    <dbReference type="NCBI Taxonomy" id="1974861"/>
    <lineage>
        <taxon>Bacteria</taxon>
        <taxon>Candidatus Roizmaniibacteriota</taxon>
    </lineage>
</organism>
<sequence length="137" mass="15776">MVFFIDSNIFLRTLINENTQQHQSCVKLLRLIKNNKIKAITGSVILAEIVWTLNSFYQLEKEVITTAVQSIINLRGLSIVDNYDHSLALSLYHNHSVKYIDALIASIPSIQTREITIVTYDKDFDKLKVIRKEPDEI</sequence>